<name>A0A564LKH9_9ENTR</name>
<dbReference type="Gene3D" id="3.30.420.310">
    <property type="entry name" value="2-keto-3-deoxy-galactonokinase, C-terminal domain"/>
    <property type="match status" value="1"/>
</dbReference>
<keyword evidence="1" id="KW-0418">Kinase</keyword>
<dbReference type="CDD" id="cd24012">
    <property type="entry name" value="ASKHA_NBD_KDGal-kinase"/>
    <property type="match status" value="1"/>
</dbReference>
<dbReference type="EMBL" id="CABGHF010000022">
    <property type="protein sequence ID" value="VUS81761.1"/>
    <property type="molecule type" value="Genomic_DNA"/>
</dbReference>
<dbReference type="Gene3D" id="3.30.420.300">
    <property type="entry name" value="2-keto-3-deoxy-galactonokinase, substrate binding domain"/>
    <property type="match status" value="1"/>
</dbReference>
<dbReference type="InterPro" id="IPR042258">
    <property type="entry name" value="DGOK_N"/>
</dbReference>
<evidence type="ECO:0000313" key="2">
    <source>
        <dbReference type="Proteomes" id="UP000318370"/>
    </source>
</evidence>
<dbReference type="Pfam" id="PF05035">
    <property type="entry name" value="DGOK"/>
    <property type="match status" value="1"/>
</dbReference>
<dbReference type="GO" id="GO:0008671">
    <property type="term" value="F:2-dehydro-3-deoxygalactonokinase activity"/>
    <property type="evidence" value="ECO:0007669"/>
    <property type="project" value="InterPro"/>
</dbReference>
<protein>
    <submittedName>
        <fullName evidence="1">Putative 2-dehydro-3-deoxygalactonokinase DgoK1</fullName>
    </submittedName>
</protein>
<sequence length="323" mass="35085">MDTQSRLLALDWGTTSLRAYRFDNNAQPLECRELPYGIMKLPEHKEGHTAAFREAFFTACGDWLQAGANPNVIACGMVGSAQGWKEATYLPCPTSLAGLASQLCRLNITDSVSLSIIPGLAVYGSDPEVMRGEETQIFGILCNESNSADEIIIGMPGTHSKWALTQKNSVSGFHTFMTGEVFDALRHHTILGTTMQAAPETNWQAFDDGVATALRQAKAGLLCTLFSTRTKLLSGQISGQQQADYLSGLVIGHELIGVRQTLLACEERRQCTPIMLTGNAVLCERYQRAFRQAIADRPLKFIAQATTAGLWQIALRAGLISGA</sequence>
<dbReference type="Proteomes" id="UP000318370">
    <property type="component" value="Unassembled WGS sequence"/>
</dbReference>
<dbReference type="GO" id="GO:0034194">
    <property type="term" value="P:D-galactonate catabolic process"/>
    <property type="evidence" value="ECO:0007669"/>
    <property type="project" value="InterPro"/>
</dbReference>
<dbReference type="AlphaFoldDB" id="A0A564LKH9"/>
<accession>A0A564LKH9</accession>
<reference evidence="1 2" key="1">
    <citation type="submission" date="2019-07" db="EMBL/GenBank/DDBJ databases">
        <authorList>
            <person name="Brisse S."/>
            <person name="Rodrigues C."/>
            <person name="Thorpe H."/>
        </authorList>
    </citation>
    <scope>NUCLEOTIDE SEQUENCE [LARGE SCALE GENOMIC DNA]</scope>
    <source>
        <strain evidence="1">SB6408</strain>
    </source>
</reference>
<gene>
    <name evidence="1" type="primary">dgoK1_3</name>
    <name evidence="1" type="ORF">SB6408_05580</name>
</gene>
<keyword evidence="1" id="KW-0808">Transferase</keyword>
<organism evidence="1 2">
    <name type="scientific">Klebsiella spallanzanii</name>
    <dbReference type="NCBI Taxonomy" id="2587528"/>
    <lineage>
        <taxon>Bacteria</taxon>
        <taxon>Pseudomonadati</taxon>
        <taxon>Pseudomonadota</taxon>
        <taxon>Gammaproteobacteria</taxon>
        <taxon>Enterobacterales</taxon>
        <taxon>Enterobacteriaceae</taxon>
        <taxon>Klebsiella/Raoultella group</taxon>
        <taxon>Klebsiella</taxon>
    </lineage>
</organism>
<proteinExistence type="predicted"/>
<evidence type="ECO:0000313" key="1">
    <source>
        <dbReference type="EMBL" id="VUS81761.1"/>
    </source>
</evidence>
<dbReference type="InterPro" id="IPR007729">
    <property type="entry name" value="DGOK"/>
</dbReference>
<dbReference type="InterPro" id="IPR042257">
    <property type="entry name" value="DGOK_C"/>
</dbReference>